<dbReference type="AlphaFoldDB" id="A0A8X6NZR7"/>
<dbReference type="EMBL" id="BMAW01014744">
    <property type="protein sequence ID" value="GFT40210.1"/>
    <property type="molecule type" value="Genomic_DNA"/>
</dbReference>
<proteinExistence type="predicted"/>
<organism evidence="2 3">
    <name type="scientific">Nephila pilipes</name>
    <name type="common">Giant wood spider</name>
    <name type="synonym">Nephila maculata</name>
    <dbReference type="NCBI Taxonomy" id="299642"/>
    <lineage>
        <taxon>Eukaryota</taxon>
        <taxon>Metazoa</taxon>
        <taxon>Ecdysozoa</taxon>
        <taxon>Arthropoda</taxon>
        <taxon>Chelicerata</taxon>
        <taxon>Arachnida</taxon>
        <taxon>Araneae</taxon>
        <taxon>Araneomorphae</taxon>
        <taxon>Entelegynae</taxon>
        <taxon>Araneoidea</taxon>
        <taxon>Nephilidae</taxon>
        <taxon>Nephila</taxon>
    </lineage>
</organism>
<name>A0A8X6NZR7_NEPPI</name>
<sequence>MVSSYHLNDPLPFPRGSPELSCRDSGVKRRVSRGVRERHFDDSECSEIHFDSECSEIHFDSECSEIHFDSEGSEIHFDSEGSEIHFD</sequence>
<protein>
    <submittedName>
        <fullName evidence="2">Uncharacterized protein</fullName>
    </submittedName>
</protein>
<reference evidence="2" key="1">
    <citation type="submission" date="2020-08" db="EMBL/GenBank/DDBJ databases">
        <title>Multicomponent nature underlies the extraordinary mechanical properties of spider dragline silk.</title>
        <authorList>
            <person name="Kono N."/>
            <person name="Nakamura H."/>
            <person name="Mori M."/>
            <person name="Yoshida Y."/>
            <person name="Ohtoshi R."/>
            <person name="Malay A.D."/>
            <person name="Moran D.A.P."/>
            <person name="Tomita M."/>
            <person name="Numata K."/>
            <person name="Arakawa K."/>
        </authorList>
    </citation>
    <scope>NUCLEOTIDE SEQUENCE</scope>
</reference>
<evidence type="ECO:0000313" key="2">
    <source>
        <dbReference type="EMBL" id="GFT40210.1"/>
    </source>
</evidence>
<evidence type="ECO:0000313" key="3">
    <source>
        <dbReference type="Proteomes" id="UP000887013"/>
    </source>
</evidence>
<evidence type="ECO:0000256" key="1">
    <source>
        <dbReference type="SAM" id="MobiDB-lite"/>
    </source>
</evidence>
<feature type="non-terminal residue" evidence="2">
    <location>
        <position position="87"/>
    </location>
</feature>
<keyword evidence="3" id="KW-1185">Reference proteome</keyword>
<gene>
    <name evidence="2" type="ORF">NPIL_29421</name>
</gene>
<dbReference type="OrthoDB" id="9450656at2759"/>
<comment type="caution">
    <text evidence="2">The sequence shown here is derived from an EMBL/GenBank/DDBJ whole genome shotgun (WGS) entry which is preliminary data.</text>
</comment>
<dbReference type="Proteomes" id="UP000887013">
    <property type="component" value="Unassembled WGS sequence"/>
</dbReference>
<accession>A0A8X6NZR7</accession>
<feature type="region of interest" description="Disordered" evidence="1">
    <location>
        <begin position="1"/>
        <end position="23"/>
    </location>
</feature>